<name>A0A381VD82_9ZZZZ</name>
<evidence type="ECO:0000313" key="1">
    <source>
        <dbReference type="EMBL" id="SVA38335.1"/>
    </source>
</evidence>
<dbReference type="AlphaFoldDB" id="A0A381VD82"/>
<proteinExistence type="predicted"/>
<gene>
    <name evidence="1" type="ORF">METZ01_LOCUS91189</name>
</gene>
<reference evidence="1" key="1">
    <citation type="submission" date="2018-05" db="EMBL/GenBank/DDBJ databases">
        <authorList>
            <person name="Lanie J.A."/>
            <person name="Ng W.-L."/>
            <person name="Kazmierczak K.M."/>
            <person name="Andrzejewski T.M."/>
            <person name="Davidsen T.M."/>
            <person name="Wayne K.J."/>
            <person name="Tettelin H."/>
            <person name="Glass J.I."/>
            <person name="Rusch D."/>
            <person name="Podicherti R."/>
            <person name="Tsui H.-C.T."/>
            <person name="Winkler M.E."/>
        </authorList>
    </citation>
    <scope>NUCLEOTIDE SEQUENCE</scope>
</reference>
<organism evidence="1">
    <name type="scientific">marine metagenome</name>
    <dbReference type="NCBI Taxonomy" id="408172"/>
    <lineage>
        <taxon>unclassified sequences</taxon>
        <taxon>metagenomes</taxon>
        <taxon>ecological metagenomes</taxon>
    </lineage>
</organism>
<protein>
    <submittedName>
        <fullName evidence="1">Uncharacterized protein</fullName>
    </submittedName>
</protein>
<accession>A0A381VD82</accession>
<sequence length="55" mass="6362">MEENQNRQDLPQKVSREDPGIMESIGSFPVWMLKVIDVITPDFLIKKAPPRKNKP</sequence>
<dbReference type="EMBL" id="UINC01008523">
    <property type="protein sequence ID" value="SVA38335.1"/>
    <property type="molecule type" value="Genomic_DNA"/>
</dbReference>